<keyword evidence="1" id="KW-0472">Membrane</keyword>
<evidence type="ECO:0000313" key="2">
    <source>
        <dbReference type="EMBL" id="WPC22239.1"/>
    </source>
</evidence>
<keyword evidence="1" id="KW-1133">Transmembrane helix</keyword>
<dbReference type="InterPro" id="IPR021354">
    <property type="entry name" value="DUF2975"/>
</dbReference>
<feature type="transmembrane region" description="Helical" evidence="1">
    <location>
        <begin position="115"/>
        <end position="134"/>
    </location>
</feature>
<feature type="transmembrane region" description="Helical" evidence="1">
    <location>
        <begin position="91"/>
        <end position="109"/>
    </location>
</feature>
<organism evidence="2 3">
    <name type="scientific">Pediococcus inopinatus</name>
    <dbReference type="NCBI Taxonomy" id="114090"/>
    <lineage>
        <taxon>Bacteria</taxon>
        <taxon>Bacillati</taxon>
        <taxon>Bacillota</taxon>
        <taxon>Bacilli</taxon>
        <taxon>Lactobacillales</taxon>
        <taxon>Lactobacillaceae</taxon>
        <taxon>Pediococcus</taxon>
    </lineage>
</organism>
<reference evidence="3" key="1">
    <citation type="submission" date="2024-06" db="EMBL/GenBank/DDBJ databases">
        <authorList>
            <person name="Chang H.C."/>
            <person name="Mun S.Y."/>
        </authorList>
    </citation>
    <scope>NUCLEOTIDE SEQUENCE [LARGE SCALE GENOMIC DNA]</scope>
    <source>
        <strain evidence="3">KT1</strain>
    </source>
</reference>
<accession>A0ABZ0Q5J1</accession>
<keyword evidence="1" id="KW-0812">Transmembrane</keyword>
<feature type="transmembrane region" description="Helical" evidence="1">
    <location>
        <begin position="40"/>
        <end position="63"/>
    </location>
</feature>
<proteinExistence type="predicted"/>
<dbReference type="Proteomes" id="UP001302696">
    <property type="component" value="Chromosome"/>
</dbReference>
<sequence>MKFRRVFLNLALLFITGFLWLVGFLYLVQLFSSKQLEHPMVISLLGIAVFGTVIFGTQIMYFLHQILHLIVNYQSFSQASVTLIRKVRRNIGFVSISFLFSMPFFVTIANSDDAPGVILLGFAIICVPFAIYIFSQIIEELFESALNLQTDHDLTV</sequence>
<feature type="transmembrane region" description="Helical" evidence="1">
    <location>
        <begin position="7"/>
        <end position="28"/>
    </location>
</feature>
<dbReference type="EMBL" id="CP104778">
    <property type="protein sequence ID" value="WPC22239.1"/>
    <property type="molecule type" value="Genomic_DNA"/>
</dbReference>
<evidence type="ECO:0000313" key="3">
    <source>
        <dbReference type="Proteomes" id="UP001302696"/>
    </source>
</evidence>
<dbReference type="Pfam" id="PF11188">
    <property type="entry name" value="DUF2975"/>
    <property type="match status" value="1"/>
</dbReference>
<protein>
    <submittedName>
        <fullName evidence="2">DUF2975 domain-containing protein</fullName>
    </submittedName>
</protein>
<keyword evidence="3" id="KW-1185">Reference proteome</keyword>
<dbReference type="RefSeq" id="WP_057771727.1">
    <property type="nucleotide sequence ID" value="NZ_BBIM01000036.1"/>
</dbReference>
<gene>
    <name evidence="2" type="ORF">N6G96_03180</name>
</gene>
<evidence type="ECO:0000256" key="1">
    <source>
        <dbReference type="SAM" id="Phobius"/>
    </source>
</evidence>
<name>A0ABZ0Q5J1_9LACO</name>